<dbReference type="InterPro" id="IPR000504">
    <property type="entry name" value="RRM_dom"/>
</dbReference>
<name>A0A1Q9DVJ7_SYMMI</name>
<feature type="compositionally biased region" description="Basic and acidic residues" evidence="12">
    <location>
        <begin position="1113"/>
        <end position="1122"/>
    </location>
</feature>
<dbReference type="CDD" id="cd00590">
    <property type="entry name" value="RRM_SF"/>
    <property type="match status" value="2"/>
</dbReference>
<dbReference type="InterPro" id="IPR001398">
    <property type="entry name" value="Macrophage_inhib_fac"/>
</dbReference>
<evidence type="ECO:0000256" key="7">
    <source>
        <dbReference type="ARBA" id="ARBA00022989"/>
    </source>
</evidence>
<keyword evidence="4" id="KW-0813">Transport</keyword>
<dbReference type="InterPro" id="IPR014347">
    <property type="entry name" value="Tautomerase/MIF_sf"/>
</dbReference>
<dbReference type="GO" id="GO:0015217">
    <property type="term" value="F:ADP transmembrane transporter activity"/>
    <property type="evidence" value="ECO:0007669"/>
    <property type="project" value="TreeGrafter"/>
</dbReference>
<feature type="region of interest" description="Disordered" evidence="12">
    <location>
        <begin position="2458"/>
        <end position="2482"/>
    </location>
</feature>
<dbReference type="SMART" id="SM00360">
    <property type="entry name" value="RRM"/>
    <property type="match status" value="4"/>
</dbReference>
<feature type="region of interest" description="Disordered" evidence="12">
    <location>
        <begin position="2607"/>
        <end position="2633"/>
    </location>
</feature>
<feature type="region of interest" description="Disordered" evidence="12">
    <location>
        <begin position="2540"/>
        <end position="2561"/>
    </location>
</feature>
<dbReference type="SUPFAM" id="SSF103506">
    <property type="entry name" value="Mitochondrial carrier"/>
    <property type="match status" value="1"/>
</dbReference>
<dbReference type="SUPFAM" id="SSF54928">
    <property type="entry name" value="RNA-binding domain, RBD"/>
    <property type="match status" value="3"/>
</dbReference>
<evidence type="ECO:0000313" key="16">
    <source>
        <dbReference type="Proteomes" id="UP000186817"/>
    </source>
</evidence>
<feature type="compositionally biased region" description="Gly residues" evidence="12">
    <location>
        <begin position="2855"/>
        <end position="2875"/>
    </location>
</feature>
<feature type="coiled-coil region" evidence="11">
    <location>
        <begin position="653"/>
        <end position="680"/>
    </location>
</feature>
<dbReference type="InterPro" id="IPR018108">
    <property type="entry name" value="MCP_transmembrane"/>
</dbReference>
<evidence type="ECO:0000256" key="2">
    <source>
        <dbReference type="ARBA" id="ARBA00005851"/>
    </source>
</evidence>
<gene>
    <name evidence="15" type="primary">SLC25A17</name>
    <name evidence="15" type="ORF">AK812_SmicGene18282</name>
</gene>
<comment type="similarity">
    <text evidence="3">Belongs to the mitochondrial carrier (TC 2.A.29) family.</text>
</comment>
<evidence type="ECO:0000256" key="9">
    <source>
        <dbReference type="PROSITE-ProRule" id="PRU00176"/>
    </source>
</evidence>
<feature type="region of interest" description="Disordered" evidence="12">
    <location>
        <begin position="2733"/>
        <end position="2762"/>
    </location>
</feature>
<feature type="domain" description="RRM" evidence="14">
    <location>
        <begin position="2651"/>
        <end position="2727"/>
    </location>
</feature>
<dbReference type="Proteomes" id="UP000186817">
    <property type="component" value="Unassembled WGS sequence"/>
</dbReference>
<keyword evidence="9" id="KW-0694">RNA-binding</keyword>
<protein>
    <submittedName>
        <fullName evidence="15">Peroxisomal membrane protein PMP34</fullName>
    </submittedName>
</protein>
<keyword evidence="8 10" id="KW-0472">Membrane</keyword>
<feature type="repeat" description="Solcar" evidence="10">
    <location>
        <begin position="3311"/>
        <end position="3392"/>
    </location>
</feature>
<feature type="region of interest" description="Disordered" evidence="12">
    <location>
        <begin position="2135"/>
        <end position="2218"/>
    </location>
</feature>
<feature type="coiled-coil region" evidence="11">
    <location>
        <begin position="782"/>
        <end position="846"/>
    </location>
</feature>
<dbReference type="SUPFAM" id="SSF48371">
    <property type="entry name" value="ARM repeat"/>
    <property type="match status" value="1"/>
</dbReference>
<dbReference type="Gene3D" id="3.30.70.330">
    <property type="match status" value="4"/>
</dbReference>
<dbReference type="Gene3D" id="3.30.429.10">
    <property type="entry name" value="Macrophage Migration Inhibitory Factor"/>
    <property type="match status" value="1"/>
</dbReference>
<feature type="compositionally biased region" description="Polar residues" evidence="12">
    <location>
        <begin position="2198"/>
        <end position="2218"/>
    </location>
</feature>
<evidence type="ECO:0000256" key="13">
    <source>
        <dbReference type="SAM" id="Phobius"/>
    </source>
</evidence>
<dbReference type="InterPro" id="IPR011989">
    <property type="entry name" value="ARM-like"/>
</dbReference>
<dbReference type="OrthoDB" id="428599at2759"/>
<dbReference type="InterPro" id="IPR012677">
    <property type="entry name" value="Nucleotide-bd_a/b_plait_sf"/>
</dbReference>
<feature type="transmembrane region" description="Helical" evidence="13">
    <location>
        <begin position="3311"/>
        <end position="3331"/>
    </location>
</feature>
<feature type="region of interest" description="Disordered" evidence="12">
    <location>
        <begin position="2847"/>
        <end position="2879"/>
    </location>
</feature>
<dbReference type="Pfam" id="PF00076">
    <property type="entry name" value="RRM_1"/>
    <property type="match status" value="3"/>
</dbReference>
<feature type="region of interest" description="Disordered" evidence="12">
    <location>
        <begin position="2391"/>
        <end position="2426"/>
    </location>
</feature>
<dbReference type="InterPro" id="IPR035979">
    <property type="entry name" value="RBD_domain_sf"/>
</dbReference>
<organism evidence="15 16">
    <name type="scientific">Symbiodinium microadriaticum</name>
    <name type="common">Dinoflagellate</name>
    <name type="synonym">Zooxanthella microadriatica</name>
    <dbReference type="NCBI Taxonomy" id="2951"/>
    <lineage>
        <taxon>Eukaryota</taxon>
        <taxon>Sar</taxon>
        <taxon>Alveolata</taxon>
        <taxon>Dinophyceae</taxon>
        <taxon>Suessiales</taxon>
        <taxon>Symbiodiniaceae</taxon>
        <taxon>Symbiodinium</taxon>
    </lineage>
</organism>
<evidence type="ECO:0000256" key="1">
    <source>
        <dbReference type="ARBA" id="ARBA00004141"/>
    </source>
</evidence>
<feature type="region of interest" description="Disordered" evidence="12">
    <location>
        <begin position="1113"/>
        <end position="1143"/>
    </location>
</feature>
<feature type="compositionally biased region" description="Polar residues" evidence="12">
    <location>
        <begin position="2135"/>
        <end position="2145"/>
    </location>
</feature>
<feature type="compositionally biased region" description="Pro residues" evidence="12">
    <location>
        <begin position="546"/>
        <end position="555"/>
    </location>
</feature>
<keyword evidence="5 10" id="KW-0812">Transmembrane</keyword>
<dbReference type="InterPro" id="IPR016024">
    <property type="entry name" value="ARM-type_fold"/>
</dbReference>
<feature type="compositionally biased region" description="Basic and acidic residues" evidence="12">
    <location>
        <begin position="2611"/>
        <end position="2629"/>
    </location>
</feature>
<comment type="caution">
    <text evidence="15">The sequence shown here is derived from an EMBL/GenBank/DDBJ whole genome shotgun (WGS) entry which is preliminary data.</text>
</comment>
<reference evidence="15 16" key="1">
    <citation type="submission" date="2016-02" db="EMBL/GenBank/DDBJ databases">
        <title>Genome analysis of coral dinoflagellate symbionts highlights evolutionary adaptations to a symbiotic lifestyle.</title>
        <authorList>
            <person name="Aranda M."/>
            <person name="Li Y."/>
            <person name="Liew Y.J."/>
            <person name="Baumgarten S."/>
            <person name="Simakov O."/>
            <person name="Wilson M."/>
            <person name="Piel J."/>
            <person name="Ashoor H."/>
            <person name="Bougouffa S."/>
            <person name="Bajic V.B."/>
            <person name="Ryu T."/>
            <person name="Ravasi T."/>
            <person name="Bayer T."/>
            <person name="Micklem G."/>
            <person name="Kim H."/>
            <person name="Bhak J."/>
            <person name="Lajeunesse T.C."/>
            <person name="Voolstra C.R."/>
        </authorList>
    </citation>
    <scope>NUCLEOTIDE SEQUENCE [LARGE SCALE GENOMIC DNA]</scope>
    <source>
        <strain evidence="15 16">CCMP2467</strain>
    </source>
</reference>
<keyword evidence="7 13" id="KW-1133">Transmembrane helix</keyword>
<feature type="transmembrane region" description="Helical" evidence="13">
    <location>
        <begin position="3408"/>
        <end position="3429"/>
    </location>
</feature>
<dbReference type="InterPro" id="IPR023395">
    <property type="entry name" value="MCP_dom_sf"/>
</dbReference>
<dbReference type="GO" id="GO:0016020">
    <property type="term" value="C:membrane"/>
    <property type="evidence" value="ECO:0007669"/>
    <property type="project" value="UniProtKB-SubCell"/>
</dbReference>
<feature type="transmembrane region" description="Helical" evidence="13">
    <location>
        <begin position="3369"/>
        <end position="3387"/>
    </location>
</feature>
<dbReference type="Gene3D" id="1.50.40.10">
    <property type="entry name" value="Mitochondrial carrier domain"/>
    <property type="match status" value="1"/>
</dbReference>
<evidence type="ECO:0000256" key="6">
    <source>
        <dbReference type="ARBA" id="ARBA00022737"/>
    </source>
</evidence>
<dbReference type="Gene3D" id="1.25.10.10">
    <property type="entry name" value="Leucine-rich Repeat Variant"/>
    <property type="match status" value="1"/>
</dbReference>
<feature type="region of interest" description="Disordered" evidence="12">
    <location>
        <begin position="84"/>
        <end position="104"/>
    </location>
</feature>
<feature type="compositionally biased region" description="Pro residues" evidence="12">
    <location>
        <begin position="971"/>
        <end position="984"/>
    </location>
</feature>
<evidence type="ECO:0000256" key="8">
    <source>
        <dbReference type="ARBA" id="ARBA00023136"/>
    </source>
</evidence>
<proteinExistence type="inferred from homology"/>
<feature type="domain" description="RRM" evidence="14">
    <location>
        <begin position="2769"/>
        <end position="2845"/>
    </location>
</feature>
<feature type="region of interest" description="Disordered" evidence="12">
    <location>
        <begin position="946"/>
        <end position="1042"/>
    </location>
</feature>
<evidence type="ECO:0000256" key="11">
    <source>
        <dbReference type="SAM" id="Coils"/>
    </source>
</evidence>
<evidence type="ECO:0000259" key="14">
    <source>
        <dbReference type="PROSITE" id="PS50102"/>
    </source>
</evidence>
<evidence type="ECO:0000313" key="15">
    <source>
        <dbReference type="EMBL" id="OLP99206.1"/>
    </source>
</evidence>
<keyword evidence="11" id="KW-0175">Coiled coil</keyword>
<feature type="compositionally biased region" description="Polar residues" evidence="12">
    <location>
        <begin position="993"/>
        <end position="1008"/>
    </location>
</feature>
<dbReference type="Pfam" id="PF00153">
    <property type="entry name" value="Mito_carr"/>
    <property type="match status" value="3"/>
</dbReference>
<comment type="similarity">
    <text evidence="2">Belongs to the MIF family.</text>
</comment>
<feature type="compositionally biased region" description="Low complexity" evidence="12">
    <location>
        <begin position="84"/>
        <end position="96"/>
    </location>
</feature>
<feature type="compositionally biased region" description="Basic and acidic residues" evidence="12">
    <location>
        <begin position="1865"/>
        <end position="1877"/>
    </location>
</feature>
<sequence>MPTRLVGRSWRFVQADLARKVELSTSARDPPAGMTEQKAVCSCSAARRRRVCRSRNKRKPSAGSTPARLRRLRHGDWLDLVTAPAMSSPAPTTSSPEEGPTMGAGHAAVHLGPFDFHNVGVQTDDKIIRTSIAGVAVETLASAIRALSPEDRERLVTAHAVAEAQWTWRLSISWPLPLCLRHLCGCRLGRSCLTLTTWRSFRALKQSCRRLVGAQGRGPVPPVFDMMIGVLQALQDHAEAHASDRPERPLGAQHSRQTGAYVDACPWIAFTDLEFTLMKGYMARTPRSMGERAPEANVSNAVSRGDDSRVRAEGWAAGAGAWWGVGAPGGRRTARVSGSVPGWALFETGCLGPCSSGPNVLATPRPANDPLGGKGREARNVGGVEQPAGVCFTGIKAEEDMALLSAWGFQADASSNPLSALRLLVRSTGADQVPWPILLYVGFNLVRLPINIIFHVDLLQLISQDCALYRRLLARLLVLWRQLEEPVLQPMLATIGLDKLSEMPFEVLVRVPLRGVSAGPRVTTNFSILFAVCIGSPEPRGMAEPKPTPATPALPTPTLKSAIDESDSDDGPRDVEIELELPQYKIDELLAQLQDEASSLKAEFPLAHVAAVSGSRPRLPAKHLPSAVSQAFGDSAALRNADQWDPLTKLAQFKHLQARYAAVKEQMERAESTKRILQQVPCAGASNSVQEPDKVPELTPPEFPPPGGLPFPYCGVPGVLSPRAKPPPEPSKDFTDGDWAYEAVKEIIREEGPSVHTRMTKEEVMLAKDGMDMTLNHLRTTGSRMVNEVRELERKIDEAENLAEVRYLAGNEPELQDELVRQQRLIHEQQRLADEARLELELEKERAFWNRRDKILQPEEVDDFKLEGDPIPYPAAEDEIIAASRVTSNRYPAMRHMMPELAPEGAGPMSRYRLELPASREYHGRVAYQAAELGWPSPAEALAIENLDSPKHRSALTGPERTERSPREPEPGPSPRSPGSPSPPAGGFFAGYQQDQGFGTRGGPQSQRSDADELDDPVWEAVDVRGRPLTQRKGKASAASDDTYVQWNPPAIAAFSGFDTRDTQQSSAVVETLDVLEDEYPDRPGRYVKPAFAAFAGEASRSAVDFFGSSDRELAASPRREPEEEQEFESNEEEDEEEYEEEGYFGSLLTGAGITERQPKAKAPIDPSARFMAGACMTRNPPLEIPNIEDVHSQGLKAVDHICDVLLQKRQDGQLGDPDTAKLALDYVVAVALLSEKVVATGEAWKHVGIITDILHFFPLCAHIHLWSLEALMSMLRHEDNFKADSLARPVFDSVTDLMKIHLEDRALRTATPELPTRLLASIALAITPDNVRRLTNTHVDFALALMKEPDVYPLTTEHGLQIIVLAASTQNLRAQTEAAKFALRCFKAEPRLVPRALLALSTTYNAAARGGLGGTILVKEPSPTDAIEPESEHEGLVPIAFRDITTTMDVYAKDRKIQGAGARALESAMEVTGVSLKALVRDGLLRSVSLAHQRFPESRSVALALCRVIGRTMLREPDLVSPEVGIAALSAGASLPRDAEVVVASLEAVYVIAPKLSALWSGVSTAADRLALVAGDLVRLGEVRHKDSHSVGMLLVILTCLCSDGHGQNPGGINGERWRLAFGRAAGVAVPLRALFEHSKNLDMVTAAGIALRCLTYGTPQSCAHAARARAGPVLLSSLIAYASKPATTRELLAALANCASEDSLREDFRKGLPQTAEVIYNAMEQSADREPDVLAQGCRAFGALYSSRQQDVNLGLKPGEKPKQTSVVQWAKLNNAIMKTVIGITVQNGGAVEGSALEVLSGSESREQKLESTRRQLGELCMHLANGSLAAGPQFGRLLSKGGEPTAECTPRWSSVRLRLQARAERRKGATKEEPADQPAPPASDIDLVCLLDLRGNLFVHTAEAGDAAIPAACLELPQLVRSNGDCAAIPRPIIAPSPHTYPVWAAEGRELGAATGEVHSLRRLVRLSSFRSSAASMTADDGNKGLCQDCGAANREIFKDLSDGGLYCKECWVLYYGRLPLQQLAPSRTAERDLPSSQQEDLLPEDAPKRHVAHSVVKYAAGKKAFCFRWQAAGQSIHFQTTVPAAGGSATAAAVIARSCYVKFEQGWTKDRVREFRNQCYAKLGGRVLTSSPPQKSFSQGIAGTKESLHESKESDPRAVASRGQSKSQALRKAHQAHLVPETLHPAKRPRMEESPTSPTSKWKLQSSNSKNRSGQAFLQPTDLKLILDDPQAYSLPHKEVRSIRSQGLVGSQASLPASQPETLQARVRQAATDLDEAPRGRQAENSDIGFNGFFGCCGCCCQAHRQANATSGIRQKCPGGSQGRMVTCPGRDQSKVARNPNPGGFASADSSRLLNLGHDATAVAAVVKPPAPSVEAYSAQQPVFKHEVGEGDAEGSQLESSAHSTASAPESQHRPESQPTPFCWDLPVEKIVESVPDSLPPFLDLQEPVALPASPASIPVPDPPRVESLPTPWFSQPTPQVELSDLRYVSDLTPVPAKQEEDGLPGLASSSIPVPINSALSENSASQASAQASAAAAAPAVPSKPSGEAACDPQDSPFATSLDVLSLTRDRPPTASIKQDSCMAKPDSNFAALLLQRSRAAAATRGDAQREAFKKESLRKQRPLEDADATDLPSASCLTAIGRATICNLHVAGLPDTADEDTVRQLFAAYGTVESVKVIPRKGSAPTYGFVKYQSPEMARYAVDGLTGYQIDGNTLTLRLTSNEPLEAYKGGGGAPANAGPYPGNAGPHGKGGQGPPVPPVAGQCNVYVAGIPEACSEPEFRDFFSRFGAVTSTKLSDQTKNGTRYGFVNFTTSEEASKAIQATNNYQLGQCVLTVRFANNTKGHGKGKEGPLGGPGHGGPGGMAPAGGGYPDDWPKYPPSDTMVVQGLSATLTEDNIKTVFTNYGQVHQVRILEQFEGLLSVEIKMKNVEQAEWVVGKLDGNIPHTLETPVAVFFACCPIDSRQAMLVQRRMSSSCGARFLLLGAACLLVSLLSTEPTWLSPVTGAGVTHQMVSQPAMAAGALTAGVFARGRISGALLGGCLAACVLPLMVTRSCRVGMASVAKAPFGCIEDGATDPSLFIQTNIKLGDKKMDFMKAASKAVAESLGKPESYVAVSVQDDQDIIWGGSDAPCALCKVISLGSINKENNGALTKKVSELLKEFDVPANRIYVNFFDLERQNVGYNGATFAGPRPPNGALTVYAHMAHASSGSGAFDAFLSASAGAGGGMFAAAMLMPVEIAKTRISVSQKGETAILGTMRQIVEKDGLPGLFSGVSVKCFEKGTENFVFFYVYEALKKFAAERQIKITNGVSLCMGFLAGIVTMTSINPLEVLSTKLQVGTARGPLSLLRLVVSKDGLAGLFKGYWFNLILCSNAAIQNTVFVQMQEAMMQRKLLQGLSAKVSLTSLEVFMLGALAKAIATIITFPVTRMKTMMQAGPKPEETDCDNDATPDALPHNFSFNHKVPGKPRPSEQLFELYRGLWPTLLKGVLQAALMYVAKDQVTKLVAMCLRGISRKQSLFGDTVSGYEWFYEGQAQVRPLATRFTTHGGMKAASLPKSPATPEFQKAVSDTIASVKGYKPVTELGDQPDPSYLIIRGLSPDIDELYLYYVFAPFGAIQSVQVLKDDSSGACTGTAYVKFGVAEDALLAIQTICGNPLPDGSTIGVFVKPGAGGAA</sequence>
<feature type="domain" description="RRM" evidence="14">
    <location>
        <begin position="3595"/>
        <end position="3669"/>
    </location>
</feature>
<accession>A0A1Q9DVJ7</accession>
<dbReference type="PROSITE" id="PS50102">
    <property type="entry name" value="RRM"/>
    <property type="match status" value="3"/>
</dbReference>
<evidence type="ECO:0000256" key="5">
    <source>
        <dbReference type="ARBA" id="ARBA00022692"/>
    </source>
</evidence>
<dbReference type="GO" id="GO:0003723">
    <property type="term" value="F:RNA binding"/>
    <property type="evidence" value="ECO:0007669"/>
    <property type="project" value="UniProtKB-UniRule"/>
</dbReference>
<dbReference type="PANTHER" id="PTHR45939:SF1">
    <property type="entry name" value="MITOCHONDRIAL THIAMINE PYROPHOSPHATE CARRIER 1-RELATED"/>
    <property type="match status" value="1"/>
</dbReference>
<feature type="repeat" description="Solcar" evidence="10">
    <location>
        <begin position="3408"/>
        <end position="3509"/>
    </location>
</feature>
<feature type="repeat" description="Solcar" evidence="10">
    <location>
        <begin position="3219"/>
        <end position="3303"/>
    </location>
</feature>
<feature type="compositionally biased region" description="Basic and acidic residues" evidence="12">
    <location>
        <begin position="960"/>
        <end position="970"/>
    </location>
</feature>
<feature type="region of interest" description="Disordered" evidence="12">
    <location>
        <begin position="540"/>
        <end position="573"/>
    </location>
</feature>
<dbReference type="PROSITE" id="PS50920">
    <property type="entry name" value="SOLCAR"/>
    <property type="match status" value="3"/>
</dbReference>
<feature type="compositionally biased region" description="Polar residues" evidence="12">
    <location>
        <begin position="2401"/>
        <end position="2414"/>
    </location>
</feature>
<dbReference type="PANTHER" id="PTHR45939">
    <property type="entry name" value="PEROXISOMAL MEMBRANE PROTEIN PMP34-RELATED"/>
    <property type="match status" value="1"/>
</dbReference>
<dbReference type="EMBL" id="LSRX01000371">
    <property type="protein sequence ID" value="OLP99206.1"/>
    <property type="molecule type" value="Genomic_DNA"/>
</dbReference>
<evidence type="ECO:0000256" key="4">
    <source>
        <dbReference type="ARBA" id="ARBA00022448"/>
    </source>
</evidence>
<dbReference type="Pfam" id="PF01187">
    <property type="entry name" value="MIF"/>
    <property type="match status" value="1"/>
</dbReference>
<comment type="subcellular location">
    <subcellularLocation>
        <location evidence="1">Membrane</location>
        <topology evidence="1">Multi-pass membrane protein</topology>
    </subcellularLocation>
</comment>
<evidence type="ECO:0000256" key="12">
    <source>
        <dbReference type="SAM" id="MobiDB-lite"/>
    </source>
</evidence>
<dbReference type="Pfam" id="PF13893">
    <property type="entry name" value="RRM_5"/>
    <property type="match status" value="1"/>
</dbReference>
<feature type="compositionally biased region" description="Acidic residues" evidence="12">
    <location>
        <begin position="1123"/>
        <end position="1143"/>
    </location>
</feature>
<feature type="compositionally biased region" description="Low complexity" evidence="12">
    <location>
        <begin position="2740"/>
        <end position="2750"/>
    </location>
</feature>
<keyword evidence="6" id="KW-0677">Repeat</keyword>
<dbReference type="InterPro" id="IPR052217">
    <property type="entry name" value="Mito/Peroxisomal_Carrier"/>
</dbReference>
<keyword evidence="16" id="KW-1185">Reference proteome</keyword>
<feature type="region of interest" description="Disordered" evidence="12">
    <location>
        <begin position="1865"/>
        <end position="1884"/>
    </location>
</feature>
<feature type="compositionally biased region" description="Low complexity" evidence="12">
    <location>
        <begin position="2540"/>
        <end position="2550"/>
    </location>
</feature>
<dbReference type="SUPFAM" id="SSF55331">
    <property type="entry name" value="Tautomerase/MIF"/>
    <property type="match status" value="1"/>
</dbReference>
<evidence type="ECO:0000256" key="10">
    <source>
        <dbReference type="PROSITE-ProRule" id="PRU00282"/>
    </source>
</evidence>
<evidence type="ECO:0000256" key="3">
    <source>
        <dbReference type="ARBA" id="ARBA00006375"/>
    </source>
</evidence>
<feature type="compositionally biased region" description="Basic and acidic residues" evidence="12">
    <location>
        <begin position="2150"/>
        <end position="2160"/>
    </location>
</feature>